<proteinExistence type="predicted"/>
<keyword evidence="2" id="KW-1185">Reference proteome</keyword>
<evidence type="ECO:0000313" key="1">
    <source>
        <dbReference type="EMBL" id="MDQ0271893.1"/>
    </source>
</evidence>
<accession>A0ABU0ANC1</accession>
<evidence type="ECO:0000313" key="2">
    <source>
        <dbReference type="Proteomes" id="UP001238088"/>
    </source>
</evidence>
<dbReference type="Proteomes" id="UP001238088">
    <property type="component" value="Unassembled WGS sequence"/>
</dbReference>
<protein>
    <submittedName>
        <fullName evidence="1">ABC-type cobalamin/Fe3+-siderophores transport system ATPase subunit</fullName>
    </submittedName>
</protein>
<gene>
    <name evidence="1" type="ORF">J2S17_003781</name>
</gene>
<comment type="caution">
    <text evidence="1">The sequence shown here is derived from an EMBL/GenBank/DDBJ whole genome shotgun (WGS) entry which is preliminary data.</text>
</comment>
<name>A0ABU0ANC1_9BACI</name>
<organism evidence="1 2">
    <name type="scientific">Cytobacillus purgationiresistens</name>
    <dbReference type="NCBI Taxonomy" id="863449"/>
    <lineage>
        <taxon>Bacteria</taxon>
        <taxon>Bacillati</taxon>
        <taxon>Bacillota</taxon>
        <taxon>Bacilli</taxon>
        <taxon>Bacillales</taxon>
        <taxon>Bacillaceae</taxon>
        <taxon>Cytobacillus</taxon>
    </lineage>
</organism>
<dbReference type="EMBL" id="JAUSUB010000018">
    <property type="protein sequence ID" value="MDQ0271893.1"/>
    <property type="molecule type" value="Genomic_DNA"/>
</dbReference>
<reference evidence="1 2" key="1">
    <citation type="submission" date="2023-07" db="EMBL/GenBank/DDBJ databases">
        <title>Genomic Encyclopedia of Type Strains, Phase IV (KMG-IV): sequencing the most valuable type-strain genomes for metagenomic binning, comparative biology and taxonomic classification.</title>
        <authorList>
            <person name="Goeker M."/>
        </authorList>
    </citation>
    <scope>NUCLEOTIDE SEQUENCE [LARGE SCALE GENOMIC DNA]</scope>
    <source>
        <strain evidence="1 2">DSM 23494</strain>
    </source>
</reference>
<sequence length="54" mass="6146">MVAKDQPVITGSVSDIMTEENMLNYFNIEVKKLVQEVNNTTFETIVPTYFGSKM</sequence>
<dbReference type="RefSeq" id="WP_307477216.1">
    <property type="nucleotide sequence ID" value="NZ_JAUSUB010000018.1"/>
</dbReference>